<sequence>MELHSSANARDGATVITPVVQGQSITNLTINIASTLNESADEQQLTISDKLLEDLKDVHKSALINKFEHVSDCIAKYGKQPLLKDLFTDVLVTESGSGDETLERKTSCSLKRNEIFKSECERKNVRTVLTKGIAGIGKTVYVQKFIFDWASGESNQEFDFVCVFPFRELNLLRKEISLVELMQQYYPHMKRCENILSDGVIKFLFVFDGLDESRHQLDFYKCPPLEDERKAASMDVLLTNIIRGNLLSQASIWITSRSSAANQIPANVINRVTEIQGFDDKEREEYFRKKCKNTILAAEIVAHIKAHRSLYLMCYVPSFCWVLACVFEQTLARDGNGYLPRTLAEIYTKFLIVVLTFQNQKYDDQRRWTDYSLLESNRDAILNLGRLAFEHLEKSNVIFYEQDLIKYGIHMSQPSVFTGVCKEIFLENSVSLQESVYSFAHLTLQEYFAALYVFISYQNKKLNVLRKTRDYTFSCVAGQPSLRDVFRIGLKKSLLSKSGHLDVFVRFLLGVSTEHSQNLLNGLLLNTEDNSDVISQTTEYIKDLIRSDISPERCINLFHCLNELNDNFLVEELKTSLNSGQLSKAKLSPSQYSALAYIFQMSPGETDELNLRKYRLHEEGVIRMLPVAKLYKRLSVEQCCLTARSCVDLAFVLRSHQSRLRQLELGWNILQDAGVKLLCAGLADPSCKLRRLGLKQCGLTKVSSEYLASVLCTNHASLRELELMMNQIEDDGLKKLSTGLTHPNCKLQKLGLRHCGLTAGSCQYLSSSLCRVQSSLRELVLSRNTVGDDGVKILSEGLKDPQCQLQTLKLEGCGLTPACCEDIASVFCTNHSSLTELDLKINGLEDSGLDILCWGLRNPNCKIKNLGLEFCRLTARSCESLVCALSATQSNLQELDLNANNLGDSGVEFLSAGLKNPNCRLQTLRLRSCGLTSRSCKYLALAVGMFASTLKELDLSDNEMGDDAVEFLAVAMKNPNCKLQQVCLAGSQISWALKGELVSVLAELRQSGKDMSFKLNNNEIL</sequence>
<dbReference type="eggNOG" id="ENOG502QS9E">
    <property type="taxonomic scope" value="Eukaryota"/>
</dbReference>
<accession>W5M1V7</accession>
<dbReference type="GO" id="GO:0005737">
    <property type="term" value="C:cytoplasm"/>
    <property type="evidence" value="ECO:0007669"/>
    <property type="project" value="UniProtKB-SubCell"/>
</dbReference>
<dbReference type="SMART" id="SM01288">
    <property type="entry name" value="FISNA"/>
    <property type="match status" value="1"/>
</dbReference>
<dbReference type="SUPFAM" id="SSF52047">
    <property type="entry name" value="RNI-like"/>
    <property type="match status" value="1"/>
</dbReference>
<dbReference type="FunCoup" id="W5M1V7">
    <property type="interactions" value="512"/>
</dbReference>
<dbReference type="InterPro" id="IPR027417">
    <property type="entry name" value="P-loop_NTPase"/>
</dbReference>
<protein>
    <submittedName>
        <fullName evidence="8">Si:dkeyp-4c4.1</fullName>
    </submittedName>
</protein>
<dbReference type="HOGENOM" id="CLU_002274_3_0_1"/>
<dbReference type="Bgee" id="ENSLOCG00000002036">
    <property type="expression patterns" value="Expressed in intestine and 8 other cell types or tissues"/>
</dbReference>
<name>W5M1V7_LEPOC</name>
<evidence type="ECO:0000256" key="2">
    <source>
        <dbReference type="ARBA" id="ARBA00022490"/>
    </source>
</evidence>
<keyword evidence="4" id="KW-0677">Repeat</keyword>
<dbReference type="GeneTree" id="ENSGT01150000286911"/>
<feature type="domain" description="NACHT" evidence="7">
    <location>
        <begin position="126"/>
        <end position="260"/>
    </location>
</feature>
<dbReference type="InParanoid" id="W5M1V7"/>
<dbReference type="InterPro" id="IPR051261">
    <property type="entry name" value="NLR"/>
</dbReference>
<dbReference type="Pfam" id="PF17776">
    <property type="entry name" value="NLRC4_HD2"/>
    <property type="match status" value="1"/>
</dbReference>
<dbReference type="Pfam" id="PF17779">
    <property type="entry name" value="WHD_NOD2"/>
    <property type="match status" value="1"/>
</dbReference>
<dbReference type="Ensembl" id="ENSLOCT00000002370.1">
    <property type="protein sequence ID" value="ENSLOCP00000002365.1"/>
    <property type="gene ID" value="ENSLOCG00000002036.1"/>
</dbReference>
<reference evidence="8" key="3">
    <citation type="submission" date="2025-09" db="UniProtKB">
        <authorList>
            <consortium name="Ensembl"/>
        </authorList>
    </citation>
    <scope>IDENTIFICATION</scope>
</reference>
<keyword evidence="9" id="KW-1185">Reference proteome</keyword>
<dbReference type="EMBL" id="AHAT01024416">
    <property type="status" value="NOT_ANNOTATED_CDS"/>
    <property type="molecule type" value="Genomic_DNA"/>
</dbReference>
<dbReference type="Pfam" id="PF05729">
    <property type="entry name" value="NACHT"/>
    <property type="match status" value="1"/>
</dbReference>
<evidence type="ECO:0000256" key="1">
    <source>
        <dbReference type="ARBA" id="ARBA00004496"/>
    </source>
</evidence>
<dbReference type="Gene3D" id="3.40.50.300">
    <property type="entry name" value="P-loop containing nucleotide triphosphate hydrolases"/>
    <property type="match status" value="1"/>
</dbReference>
<dbReference type="InterPro" id="IPR041075">
    <property type="entry name" value="NOD1/2_WH"/>
</dbReference>
<evidence type="ECO:0000256" key="3">
    <source>
        <dbReference type="ARBA" id="ARBA00022614"/>
    </source>
</evidence>
<dbReference type="InterPro" id="IPR029495">
    <property type="entry name" value="NACHT-assoc"/>
</dbReference>
<evidence type="ECO:0000313" key="8">
    <source>
        <dbReference type="Ensembl" id="ENSLOCP00000002365.1"/>
    </source>
</evidence>
<keyword evidence="5" id="KW-0547">Nucleotide-binding</keyword>
<dbReference type="SUPFAM" id="SSF52540">
    <property type="entry name" value="P-loop containing nucleoside triphosphate hydrolases"/>
    <property type="match status" value="1"/>
</dbReference>
<keyword evidence="3" id="KW-0433">Leucine-rich repeat</keyword>
<dbReference type="GO" id="GO:0005524">
    <property type="term" value="F:ATP binding"/>
    <property type="evidence" value="ECO:0007669"/>
    <property type="project" value="UniProtKB-KW"/>
</dbReference>
<evidence type="ECO:0000259" key="7">
    <source>
        <dbReference type="PROSITE" id="PS50837"/>
    </source>
</evidence>
<dbReference type="Pfam" id="PF13516">
    <property type="entry name" value="LRR_6"/>
    <property type="match status" value="4"/>
</dbReference>
<proteinExistence type="predicted"/>
<organism evidence="8 9">
    <name type="scientific">Lepisosteus oculatus</name>
    <name type="common">Spotted gar</name>
    <dbReference type="NCBI Taxonomy" id="7918"/>
    <lineage>
        <taxon>Eukaryota</taxon>
        <taxon>Metazoa</taxon>
        <taxon>Chordata</taxon>
        <taxon>Craniata</taxon>
        <taxon>Vertebrata</taxon>
        <taxon>Euteleostomi</taxon>
        <taxon>Actinopterygii</taxon>
        <taxon>Neopterygii</taxon>
        <taxon>Holostei</taxon>
        <taxon>Semionotiformes</taxon>
        <taxon>Lepisosteidae</taxon>
        <taxon>Lepisosteus</taxon>
    </lineage>
</organism>
<reference evidence="9" key="1">
    <citation type="submission" date="2011-12" db="EMBL/GenBank/DDBJ databases">
        <title>The Draft Genome of Lepisosteus oculatus.</title>
        <authorList>
            <consortium name="The Broad Institute Genome Assembly &amp; Analysis Group"/>
            <consortium name="Computational R&amp;D Group"/>
            <consortium name="and Sequencing Platform"/>
            <person name="Di Palma F."/>
            <person name="Alfoldi J."/>
            <person name="Johnson J."/>
            <person name="Berlin A."/>
            <person name="Gnerre S."/>
            <person name="Jaffe D."/>
            <person name="MacCallum I."/>
            <person name="Young S."/>
            <person name="Walker B.J."/>
            <person name="Lander E.S."/>
            <person name="Lindblad-Toh K."/>
        </authorList>
    </citation>
    <scope>NUCLEOTIDE SEQUENCE [LARGE SCALE GENOMIC DNA]</scope>
</reference>
<dbReference type="PROSITE" id="PS50837">
    <property type="entry name" value="NACHT"/>
    <property type="match status" value="1"/>
</dbReference>
<evidence type="ECO:0000313" key="9">
    <source>
        <dbReference type="Proteomes" id="UP000018468"/>
    </source>
</evidence>
<dbReference type="InterPro" id="IPR041267">
    <property type="entry name" value="NLRP_HD2"/>
</dbReference>
<evidence type="ECO:0000256" key="5">
    <source>
        <dbReference type="ARBA" id="ARBA00022741"/>
    </source>
</evidence>
<evidence type="ECO:0000256" key="4">
    <source>
        <dbReference type="ARBA" id="ARBA00022737"/>
    </source>
</evidence>
<dbReference type="PANTHER" id="PTHR24106">
    <property type="entry name" value="NACHT, LRR AND CARD DOMAINS-CONTAINING"/>
    <property type="match status" value="1"/>
</dbReference>
<dbReference type="AlphaFoldDB" id="W5M1V7"/>
<keyword evidence="6" id="KW-0067">ATP-binding</keyword>
<dbReference type="STRING" id="7918.ENSLOCP00000002365"/>
<dbReference type="InterPro" id="IPR007111">
    <property type="entry name" value="NACHT_NTPase"/>
</dbReference>
<dbReference type="Proteomes" id="UP000018468">
    <property type="component" value="Linkage group LG4"/>
</dbReference>
<dbReference type="Gene3D" id="3.80.10.10">
    <property type="entry name" value="Ribonuclease Inhibitor"/>
    <property type="match status" value="2"/>
</dbReference>
<evidence type="ECO:0000256" key="6">
    <source>
        <dbReference type="ARBA" id="ARBA00022840"/>
    </source>
</evidence>
<comment type="subcellular location">
    <subcellularLocation>
        <location evidence="1">Cytoplasm</location>
    </subcellularLocation>
</comment>
<dbReference type="InterPro" id="IPR032675">
    <property type="entry name" value="LRR_dom_sf"/>
</dbReference>
<dbReference type="InterPro" id="IPR001611">
    <property type="entry name" value="Leu-rich_rpt"/>
</dbReference>
<keyword evidence="2" id="KW-0963">Cytoplasm</keyword>
<reference evidence="8" key="2">
    <citation type="submission" date="2025-08" db="UniProtKB">
        <authorList>
            <consortium name="Ensembl"/>
        </authorList>
    </citation>
    <scope>IDENTIFICATION</scope>
</reference>
<dbReference type="SMART" id="SM00368">
    <property type="entry name" value="LRR_RI"/>
    <property type="match status" value="12"/>
</dbReference>